<dbReference type="PANTHER" id="PTHR35546:SF59">
    <property type="entry name" value="OS01G0379400 PROTEIN"/>
    <property type="match status" value="1"/>
</dbReference>
<name>A0A5J9UBR5_9POAL</name>
<dbReference type="OrthoDB" id="650045at2759"/>
<dbReference type="EMBL" id="RWGY01000026">
    <property type="protein sequence ID" value="TVU20797.1"/>
    <property type="molecule type" value="Genomic_DNA"/>
</dbReference>
<proteinExistence type="predicted"/>
<dbReference type="PANTHER" id="PTHR35546">
    <property type="entry name" value="F-BOX PROTEIN INTERACTION DOMAIN PROTEIN-RELATED"/>
    <property type="match status" value="1"/>
</dbReference>
<dbReference type="Pfam" id="PF24750">
    <property type="entry name" value="b-prop_At3g26010-like"/>
    <property type="match status" value="1"/>
</dbReference>
<feature type="domain" description="F-box protein At3g26010-like beta-propeller" evidence="1">
    <location>
        <begin position="63"/>
        <end position="269"/>
    </location>
</feature>
<reference evidence="2 3" key="1">
    <citation type="journal article" date="2019" name="Sci. Rep.">
        <title>A high-quality genome of Eragrostis curvula grass provides insights into Poaceae evolution and supports new strategies to enhance forage quality.</title>
        <authorList>
            <person name="Carballo J."/>
            <person name="Santos B.A.C.M."/>
            <person name="Zappacosta D."/>
            <person name="Garbus I."/>
            <person name="Selva J.P."/>
            <person name="Gallo C.A."/>
            <person name="Diaz A."/>
            <person name="Albertini E."/>
            <person name="Caccamo M."/>
            <person name="Echenique V."/>
        </authorList>
    </citation>
    <scope>NUCLEOTIDE SEQUENCE [LARGE SCALE GENOMIC DNA]</scope>
    <source>
        <strain evidence="3">cv. Victoria</strain>
        <tissue evidence="2">Leaf</tissue>
    </source>
</reference>
<evidence type="ECO:0000313" key="3">
    <source>
        <dbReference type="Proteomes" id="UP000324897"/>
    </source>
</evidence>
<sequence length="356" mass="40498">MEANSEKVVAARKLADAYSKTLLKPFPGGLLYQELDSNAIKLTGASPNDGSVDAPLSFLPQSDQLELLDCCNGLVLCKYGSSSTPDIYHYVVCNPVTRQWTALPETHPEPKEFQYLPKLAFNPSWPPNFYVFNFQQICSPGPGANGVSAVRIFSSENWSWFVDDQWTPKNDINVTSRPHFFLHGVLYVHTADDRLLEMKDFHQTEQTNHRFIELPGYRPSCPYDDFLYGCLGQSSGILQYAKPEIDGCKIQVWGLEQRGWDLKHSLNISAAFGRHTFVQYDIEGFLCCDYEIQIVDPEREVIFLHDCIENKLLSYSMSTGMLTKIQDGFNRYMSYVPWYEMIRVESVAADEGTSED</sequence>
<dbReference type="InterPro" id="IPR056592">
    <property type="entry name" value="Beta-prop_At3g26010-like"/>
</dbReference>
<accession>A0A5J9UBR5</accession>
<keyword evidence="3" id="KW-1185">Reference proteome</keyword>
<feature type="non-terminal residue" evidence="2">
    <location>
        <position position="1"/>
    </location>
</feature>
<evidence type="ECO:0000259" key="1">
    <source>
        <dbReference type="Pfam" id="PF24750"/>
    </source>
</evidence>
<dbReference type="Proteomes" id="UP000324897">
    <property type="component" value="Unassembled WGS sequence"/>
</dbReference>
<organism evidence="2 3">
    <name type="scientific">Eragrostis curvula</name>
    <name type="common">weeping love grass</name>
    <dbReference type="NCBI Taxonomy" id="38414"/>
    <lineage>
        <taxon>Eukaryota</taxon>
        <taxon>Viridiplantae</taxon>
        <taxon>Streptophyta</taxon>
        <taxon>Embryophyta</taxon>
        <taxon>Tracheophyta</taxon>
        <taxon>Spermatophyta</taxon>
        <taxon>Magnoliopsida</taxon>
        <taxon>Liliopsida</taxon>
        <taxon>Poales</taxon>
        <taxon>Poaceae</taxon>
        <taxon>PACMAD clade</taxon>
        <taxon>Chloridoideae</taxon>
        <taxon>Eragrostideae</taxon>
        <taxon>Eragrostidinae</taxon>
        <taxon>Eragrostis</taxon>
    </lineage>
</organism>
<dbReference type="AlphaFoldDB" id="A0A5J9UBR5"/>
<dbReference type="Gramene" id="TVU20797">
    <property type="protein sequence ID" value="TVU20797"/>
    <property type="gene ID" value="EJB05_30393"/>
</dbReference>
<protein>
    <recommendedName>
        <fullName evidence="1">F-box protein At3g26010-like beta-propeller domain-containing protein</fullName>
    </recommendedName>
</protein>
<dbReference type="InterPro" id="IPR055290">
    <property type="entry name" value="At3g26010-like"/>
</dbReference>
<comment type="caution">
    <text evidence="2">The sequence shown here is derived from an EMBL/GenBank/DDBJ whole genome shotgun (WGS) entry which is preliminary data.</text>
</comment>
<evidence type="ECO:0000313" key="2">
    <source>
        <dbReference type="EMBL" id="TVU20797.1"/>
    </source>
</evidence>
<gene>
    <name evidence="2" type="ORF">EJB05_30393</name>
</gene>